<dbReference type="Proteomes" id="UP001258017">
    <property type="component" value="Unassembled WGS sequence"/>
</dbReference>
<organism evidence="3 4">
    <name type="scientific">Odynerus spinipes</name>
    <dbReference type="NCBI Taxonomy" id="1348599"/>
    <lineage>
        <taxon>Eukaryota</taxon>
        <taxon>Metazoa</taxon>
        <taxon>Ecdysozoa</taxon>
        <taxon>Arthropoda</taxon>
        <taxon>Hexapoda</taxon>
        <taxon>Insecta</taxon>
        <taxon>Pterygota</taxon>
        <taxon>Neoptera</taxon>
        <taxon>Endopterygota</taxon>
        <taxon>Hymenoptera</taxon>
        <taxon>Apocrita</taxon>
        <taxon>Aculeata</taxon>
        <taxon>Vespoidea</taxon>
        <taxon>Vespidae</taxon>
        <taxon>Eumeninae</taxon>
        <taxon>Odynerus</taxon>
    </lineage>
</organism>
<gene>
    <name evidence="3" type="ORF">KPH14_006971</name>
</gene>
<accession>A0AAD9RRK5</accession>
<comment type="caution">
    <text evidence="3">The sequence shown here is derived from an EMBL/GenBank/DDBJ whole genome shotgun (WGS) entry which is preliminary data.</text>
</comment>
<feature type="chain" id="PRO_5042005629" evidence="2">
    <location>
        <begin position="21"/>
        <end position="479"/>
    </location>
</feature>
<feature type="signal peptide" evidence="2">
    <location>
        <begin position="1"/>
        <end position="20"/>
    </location>
</feature>
<evidence type="ECO:0000256" key="2">
    <source>
        <dbReference type="SAM" id="SignalP"/>
    </source>
</evidence>
<reference evidence="3" key="1">
    <citation type="submission" date="2021-08" db="EMBL/GenBank/DDBJ databases">
        <authorList>
            <person name="Misof B."/>
            <person name="Oliver O."/>
            <person name="Podsiadlowski L."/>
            <person name="Donath A."/>
            <person name="Peters R."/>
            <person name="Mayer C."/>
            <person name="Rust J."/>
            <person name="Gunkel S."/>
            <person name="Lesny P."/>
            <person name="Martin S."/>
            <person name="Oeyen J.P."/>
            <person name="Petersen M."/>
            <person name="Panagiotis P."/>
            <person name="Wilbrandt J."/>
            <person name="Tanja T."/>
        </authorList>
    </citation>
    <scope>NUCLEOTIDE SEQUENCE</scope>
    <source>
        <strain evidence="3">GBR_01_08_01A</strain>
        <tissue evidence="3">Thorax + abdomen</tissue>
    </source>
</reference>
<protein>
    <submittedName>
        <fullName evidence="3">Uncharacterized protein</fullName>
    </submittedName>
</protein>
<feature type="compositionally biased region" description="Low complexity" evidence="1">
    <location>
        <begin position="137"/>
        <end position="165"/>
    </location>
</feature>
<dbReference type="EMBL" id="JAIFRP010000026">
    <property type="protein sequence ID" value="KAK2584622.1"/>
    <property type="molecule type" value="Genomic_DNA"/>
</dbReference>
<sequence>MGNLTQTILLLLACTSLALARYTANLADLEDLVRERRQASPYTGDLLSELSKLGQKTLKAADSGSEEDGGGQQLAADNGNEDMTGTDATGDDDGTDTQDDTAMGRNGDQGDNADQGDTNGGDDDDGSDAEPAPIPQSSGENSGDSGKSSSGSSGDSGDSGSSSEVSSRDGDSSSSSEDSGDDDSGTIARIPNHPLISSLLTGVLKAVGGVLNVVSGVVSNVLSVPSTLLSLVGKLLSAIYSSVKSLVSGLSSNISNALSSVLSLVNQLDSFENLATLWGSINHSEMSIFAIFACLVSYLVASNGRPMEEPTKFYLNTGDLQIETTQAPTKLEQAQSIAASGVASVINAKTELVDQGRKSLESLKNLPNTFTASNTRETVRLESEAGQSLAEKTVNTPFSEFFAKFFMPTPLVDRIKEEEKYGNNGDKFSGIGRALVNGYESFSNFLNAAIELPGIAKKKTADRITDALNQVGARLVGLQ</sequence>
<dbReference type="AlphaFoldDB" id="A0AAD9RRK5"/>
<reference evidence="3" key="2">
    <citation type="journal article" date="2023" name="Commun. Biol.">
        <title>Intrasexual cuticular hydrocarbon dimorphism in a wasp sheds light on hydrocarbon biosynthesis genes in Hymenoptera.</title>
        <authorList>
            <person name="Moris V.C."/>
            <person name="Podsiadlowski L."/>
            <person name="Martin S."/>
            <person name="Oeyen J.P."/>
            <person name="Donath A."/>
            <person name="Petersen M."/>
            <person name="Wilbrandt J."/>
            <person name="Misof B."/>
            <person name="Liedtke D."/>
            <person name="Thamm M."/>
            <person name="Scheiner R."/>
            <person name="Schmitt T."/>
            <person name="Niehuis O."/>
        </authorList>
    </citation>
    <scope>NUCLEOTIDE SEQUENCE</scope>
    <source>
        <strain evidence="3">GBR_01_08_01A</strain>
    </source>
</reference>
<evidence type="ECO:0000313" key="3">
    <source>
        <dbReference type="EMBL" id="KAK2584622.1"/>
    </source>
</evidence>
<feature type="compositionally biased region" description="Acidic residues" evidence="1">
    <location>
        <begin position="89"/>
        <end position="99"/>
    </location>
</feature>
<keyword evidence="4" id="KW-1185">Reference proteome</keyword>
<feature type="compositionally biased region" description="Low complexity" evidence="1">
    <location>
        <begin position="100"/>
        <end position="117"/>
    </location>
</feature>
<evidence type="ECO:0000313" key="4">
    <source>
        <dbReference type="Proteomes" id="UP001258017"/>
    </source>
</evidence>
<keyword evidence="2" id="KW-0732">Signal</keyword>
<proteinExistence type="predicted"/>
<feature type="region of interest" description="Disordered" evidence="1">
    <location>
        <begin position="55"/>
        <end position="189"/>
    </location>
</feature>
<evidence type="ECO:0000256" key="1">
    <source>
        <dbReference type="SAM" id="MobiDB-lite"/>
    </source>
</evidence>
<name>A0AAD9RRK5_9HYME</name>